<dbReference type="Proteomes" id="UP001165306">
    <property type="component" value="Unassembled WGS sequence"/>
</dbReference>
<dbReference type="FunFam" id="3.20.20.120:FF:000011">
    <property type="entry name" value="D-galactonate dehydratase family member VSWAT3_13707"/>
    <property type="match status" value="1"/>
</dbReference>
<evidence type="ECO:0000256" key="3">
    <source>
        <dbReference type="ARBA" id="ARBA00022842"/>
    </source>
</evidence>
<dbReference type="SUPFAM" id="SSF54826">
    <property type="entry name" value="Enolase N-terminal domain-like"/>
    <property type="match status" value="1"/>
</dbReference>
<dbReference type="SUPFAM" id="SSF51604">
    <property type="entry name" value="Enolase C-terminal domain-like"/>
    <property type="match status" value="1"/>
</dbReference>
<comment type="similarity">
    <text evidence="1">Belongs to the mandelate racemase/muconate lactonizing enzyme family. GalD subfamily.</text>
</comment>
<organism evidence="5 6">
    <name type="scientific">Thermalbibacter longus</name>
    <dbReference type="NCBI Taxonomy" id="2951981"/>
    <lineage>
        <taxon>Bacteria</taxon>
        <taxon>Pseudomonadati</taxon>
        <taxon>Thermomicrobiota</taxon>
        <taxon>Thermomicrobia</taxon>
        <taxon>Thermomicrobiales</taxon>
        <taxon>Thermomicrobiaceae</taxon>
        <taxon>Thermalbibacter</taxon>
    </lineage>
</organism>
<keyword evidence="6" id="KW-1185">Reference proteome</keyword>
<dbReference type="Pfam" id="PF02746">
    <property type="entry name" value="MR_MLE_N"/>
    <property type="match status" value="1"/>
</dbReference>
<dbReference type="PANTHER" id="PTHR48080:SF6">
    <property type="entry name" value="STARVATION-SENSING PROTEIN RSPA"/>
    <property type="match status" value="1"/>
</dbReference>
<dbReference type="PROSITE" id="PS00908">
    <property type="entry name" value="MR_MLE_1"/>
    <property type="match status" value="1"/>
</dbReference>
<evidence type="ECO:0000256" key="2">
    <source>
        <dbReference type="ARBA" id="ARBA00022723"/>
    </source>
</evidence>
<evidence type="ECO:0000259" key="4">
    <source>
        <dbReference type="SMART" id="SM00922"/>
    </source>
</evidence>
<dbReference type="GO" id="GO:0000287">
    <property type="term" value="F:magnesium ion binding"/>
    <property type="evidence" value="ECO:0007669"/>
    <property type="project" value="UniProtKB-ARBA"/>
</dbReference>
<dbReference type="Pfam" id="PF13378">
    <property type="entry name" value="MR_MLE_C"/>
    <property type="match status" value="1"/>
</dbReference>
<evidence type="ECO:0000313" key="6">
    <source>
        <dbReference type="Proteomes" id="UP001165306"/>
    </source>
</evidence>
<evidence type="ECO:0000313" key="5">
    <source>
        <dbReference type="EMBL" id="MCM8750040.1"/>
    </source>
</evidence>
<protein>
    <submittedName>
        <fullName evidence="5">Starvation-sensing protein RspA</fullName>
    </submittedName>
</protein>
<evidence type="ECO:0000256" key="1">
    <source>
        <dbReference type="ARBA" id="ARBA00010339"/>
    </source>
</evidence>
<dbReference type="InterPro" id="IPR036849">
    <property type="entry name" value="Enolase-like_C_sf"/>
</dbReference>
<comment type="caution">
    <text evidence="5">The sequence shown here is derived from an EMBL/GenBank/DDBJ whole genome shotgun (WGS) entry which is preliminary data.</text>
</comment>
<dbReference type="PANTHER" id="PTHR48080">
    <property type="entry name" value="D-GALACTONATE DEHYDRATASE-RELATED"/>
    <property type="match status" value="1"/>
</dbReference>
<dbReference type="InterPro" id="IPR029065">
    <property type="entry name" value="Enolase_C-like"/>
</dbReference>
<sequence length="400" mass="45099">MPRIVITDVRAICTAPDGIRLVVVKVETSEPGLYGLGCATFTQRPLAVVAAIEQYLKPFVVGRDPNDIEDIWQAAYVSSYWRNGPVLHNALSGIDMALWDIKGKLANMPLYQLFGGKCRQAAALYAHASGRDFQEVEEDARRYMEMGYRYVRCQVAVPGQSTYGARGDDTGREIWEPSVYCRLVPRLFDYLRSRLGEEVELLHDVHERVPPIQAVQLAKDLEPYRLFFLEDPFAPEDIEYFRILRQQAATPIAMGELFVNPSEYVPLIRDRLIDFIRVHISAIGGLSMARKLAAFCEFFGVRTAWHGPGDVSPVGHAANLHLDLACYNFGIQEQHVFGERTREVFPGCPEIRDGMLWPNDKPGLGVDIDEKLAARYPFPEHPLNGGWAPVRRLDGTVIRP</sequence>
<proteinExistence type="inferred from homology"/>
<dbReference type="SFLD" id="SFLDS00001">
    <property type="entry name" value="Enolase"/>
    <property type="match status" value="1"/>
</dbReference>
<dbReference type="SMART" id="SM00922">
    <property type="entry name" value="MR_MLE"/>
    <property type="match status" value="1"/>
</dbReference>
<feature type="domain" description="Mandelate racemase/muconate lactonizing enzyme C-terminal" evidence="4">
    <location>
        <begin position="133"/>
        <end position="251"/>
    </location>
</feature>
<dbReference type="Gene3D" id="3.30.390.10">
    <property type="entry name" value="Enolase-like, N-terminal domain"/>
    <property type="match status" value="1"/>
</dbReference>
<keyword evidence="3" id="KW-0460">Magnesium</keyword>
<dbReference type="InterPro" id="IPR013341">
    <property type="entry name" value="Mandelate_racemase_N_dom"/>
</dbReference>
<dbReference type="Gene3D" id="3.20.20.120">
    <property type="entry name" value="Enolase-like C-terminal domain"/>
    <property type="match status" value="1"/>
</dbReference>
<reference evidence="5" key="1">
    <citation type="submission" date="2022-06" db="EMBL/GenBank/DDBJ databases">
        <title>CFH 74404 Thermomicrobiaceae sp.</title>
        <authorList>
            <person name="Ming H."/>
            <person name="Li W.-J."/>
            <person name="Zhao Z."/>
        </authorList>
    </citation>
    <scope>NUCLEOTIDE SEQUENCE</scope>
    <source>
        <strain evidence="5">CFH 74404</strain>
    </source>
</reference>
<dbReference type="InterPro" id="IPR029017">
    <property type="entry name" value="Enolase-like_N"/>
</dbReference>
<dbReference type="InterPro" id="IPR018110">
    <property type="entry name" value="Mandel_Rmase/mucon_lact_enz_CS"/>
</dbReference>
<dbReference type="GO" id="GO:0009063">
    <property type="term" value="P:amino acid catabolic process"/>
    <property type="evidence" value="ECO:0007669"/>
    <property type="project" value="InterPro"/>
</dbReference>
<name>A0AA41WGM0_9BACT</name>
<dbReference type="InterPro" id="IPR013342">
    <property type="entry name" value="Mandelate_racemase_C"/>
</dbReference>
<accession>A0AA41WGM0</accession>
<dbReference type="EMBL" id="JAMSLR010000010">
    <property type="protein sequence ID" value="MCM8750040.1"/>
    <property type="molecule type" value="Genomic_DNA"/>
</dbReference>
<gene>
    <name evidence="5" type="ORF">NET02_12865</name>
</gene>
<keyword evidence="2" id="KW-0479">Metal-binding</keyword>
<dbReference type="RefSeq" id="WP_284057827.1">
    <property type="nucleotide sequence ID" value="NZ_JAMSLR010000010.1"/>
</dbReference>
<dbReference type="AlphaFoldDB" id="A0AA41WGM0"/>
<dbReference type="PROSITE" id="PS00909">
    <property type="entry name" value="MR_MLE_2"/>
    <property type="match status" value="1"/>
</dbReference>
<dbReference type="InterPro" id="IPR034593">
    <property type="entry name" value="DgoD-like"/>
</dbReference>